<keyword evidence="2" id="KW-0472">Membrane</keyword>
<evidence type="ECO:0000256" key="1">
    <source>
        <dbReference type="SAM" id="MobiDB-lite"/>
    </source>
</evidence>
<gene>
    <name evidence="4" type="primary">CCP</name>
    <name evidence="4" type="ORF">L195_g026507</name>
</gene>
<name>A0A2K3NJH7_TRIPR</name>
<sequence>RQMTKNMPQILMFVYALIILLSLILVATYNIDVPCKTDEDCPEASPPRIKQDQNFQNHPKTRPMADVNNNNNVENVAENQVLLGTTHLQDDPNYE</sequence>
<dbReference type="AlphaFoldDB" id="A0A2K3NJH7"/>
<dbReference type="InterPro" id="IPR009810">
    <property type="entry name" value="Nodulin_late_dom"/>
</dbReference>
<dbReference type="Pfam" id="PF07127">
    <property type="entry name" value="Nodulin_late"/>
    <property type="match status" value="1"/>
</dbReference>
<keyword evidence="2" id="KW-0812">Transmembrane</keyword>
<organism evidence="4 5">
    <name type="scientific">Trifolium pratense</name>
    <name type="common">Red clover</name>
    <dbReference type="NCBI Taxonomy" id="57577"/>
    <lineage>
        <taxon>Eukaryota</taxon>
        <taxon>Viridiplantae</taxon>
        <taxon>Streptophyta</taxon>
        <taxon>Embryophyta</taxon>
        <taxon>Tracheophyta</taxon>
        <taxon>Spermatophyta</taxon>
        <taxon>Magnoliopsida</taxon>
        <taxon>eudicotyledons</taxon>
        <taxon>Gunneridae</taxon>
        <taxon>Pentapetalae</taxon>
        <taxon>rosids</taxon>
        <taxon>fabids</taxon>
        <taxon>Fabales</taxon>
        <taxon>Fabaceae</taxon>
        <taxon>Papilionoideae</taxon>
        <taxon>50 kb inversion clade</taxon>
        <taxon>NPAAA clade</taxon>
        <taxon>Hologalegina</taxon>
        <taxon>IRL clade</taxon>
        <taxon>Trifolieae</taxon>
        <taxon>Trifolium</taxon>
    </lineage>
</organism>
<reference evidence="4 5" key="1">
    <citation type="journal article" date="2014" name="Am. J. Bot.">
        <title>Genome assembly and annotation for red clover (Trifolium pratense; Fabaceae).</title>
        <authorList>
            <person name="Istvanek J."/>
            <person name="Jaros M."/>
            <person name="Krenek A."/>
            <person name="Repkova J."/>
        </authorList>
    </citation>
    <scope>NUCLEOTIDE SEQUENCE [LARGE SCALE GENOMIC DNA]</scope>
    <source>
        <strain evidence="5">cv. Tatra</strain>
        <tissue evidence="4">Young leaves</tissue>
    </source>
</reference>
<feature type="non-terminal residue" evidence="4">
    <location>
        <position position="1"/>
    </location>
</feature>
<evidence type="ECO:0000256" key="2">
    <source>
        <dbReference type="SAM" id="Phobius"/>
    </source>
</evidence>
<dbReference type="GO" id="GO:0046872">
    <property type="term" value="F:metal ion binding"/>
    <property type="evidence" value="ECO:0007669"/>
    <property type="project" value="InterPro"/>
</dbReference>
<protein>
    <submittedName>
        <fullName evidence="4">CCP protein</fullName>
    </submittedName>
</protein>
<accession>A0A2K3NJH7</accession>
<proteinExistence type="predicted"/>
<evidence type="ECO:0000313" key="4">
    <source>
        <dbReference type="EMBL" id="PNY03184.1"/>
    </source>
</evidence>
<feature type="transmembrane region" description="Helical" evidence="2">
    <location>
        <begin position="12"/>
        <end position="31"/>
    </location>
</feature>
<feature type="domain" description="Late nodulin" evidence="3">
    <location>
        <begin position="7"/>
        <end position="47"/>
    </location>
</feature>
<dbReference type="Proteomes" id="UP000236291">
    <property type="component" value="Unassembled WGS sequence"/>
</dbReference>
<evidence type="ECO:0000313" key="5">
    <source>
        <dbReference type="Proteomes" id="UP000236291"/>
    </source>
</evidence>
<evidence type="ECO:0000259" key="3">
    <source>
        <dbReference type="Pfam" id="PF07127"/>
    </source>
</evidence>
<feature type="region of interest" description="Disordered" evidence="1">
    <location>
        <begin position="39"/>
        <end position="69"/>
    </location>
</feature>
<keyword evidence="2" id="KW-1133">Transmembrane helix</keyword>
<comment type="caution">
    <text evidence="4">The sequence shown here is derived from an EMBL/GenBank/DDBJ whole genome shotgun (WGS) entry which is preliminary data.</text>
</comment>
<reference evidence="4 5" key="2">
    <citation type="journal article" date="2017" name="Front. Plant Sci.">
        <title>Gene Classification and Mining of Molecular Markers Useful in Red Clover (Trifolium pratense) Breeding.</title>
        <authorList>
            <person name="Istvanek J."/>
            <person name="Dluhosova J."/>
            <person name="Dluhos P."/>
            <person name="Patkova L."/>
            <person name="Nedelnik J."/>
            <person name="Repkova J."/>
        </authorList>
    </citation>
    <scope>NUCLEOTIDE SEQUENCE [LARGE SCALE GENOMIC DNA]</scope>
    <source>
        <strain evidence="5">cv. Tatra</strain>
        <tissue evidence="4">Young leaves</tissue>
    </source>
</reference>
<dbReference type="EMBL" id="ASHM01022312">
    <property type="protein sequence ID" value="PNY03184.1"/>
    <property type="molecule type" value="Genomic_DNA"/>
</dbReference>